<evidence type="ECO:0000313" key="1">
    <source>
        <dbReference type="EMBL" id="GGU62241.1"/>
    </source>
</evidence>
<name>A0A1E7N4K1_KITAU</name>
<reference evidence="1" key="1">
    <citation type="journal article" date="2014" name="Int. J. Syst. Evol. Microbiol.">
        <title>Complete genome sequence of Corynebacterium casei LMG S-19264T (=DSM 44701T), isolated from a smear-ripened cheese.</title>
        <authorList>
            <consortium name="US DOE Joint Genome Institute (JGI-PGF)"/>
            <person name="Walter F."/>
            <person name="Albersmeier A."/>
            <person name="Kalinowski J."/>
            <person name="Ruckert C."/>
        </authorList>
    </citation>
    <scope>NUCLEOTIDE SEQUENCE</scope>
    <source>
        <strain evidence="1">JCM 4434</strain>
    </source>
</reference>
<protein>
    <recommendedName>
        <fullName evidence="4">Helix-turn-helix domain-containing protein</fullName>
    </recommendedName>
</protein>
<dbReference type="InterPro" id="IPR009057">
    <property type="entry name" value="Homeodomain-like_sf"/>
</dbReference>
<gene>
    <name evidence="1" type="ORF">GCM10010502_11280</name>
    <name evidence="2" type="ORF">HS99_0006820</name>
</gene>
<proteinExistence type="predicted"/>
<dbReference type="SUPFAM" id="SSF46689">
    <property type="entry name" value="Homeodomain-like"/>
    <property type="match status" value="1"/>
</dbReference>
<dbReference type="EMBL" id="JPRF03000032">
    <property type="protein sequence ID" value="OEV35621.1"/>
    <property type="molecule type" value="Genomic_DNA"/>
</dbReference>
<accession>A0A8H9HGN1</accession>
<organism evidence="2 3">
    <name type="scientific">Kitasatospora aureofaciens</name>
    <name type="common">Streptomyces aureofaciens</name>
    <dbReference type="NCBI Taxonomy" id="1894"/>
    <lineage>
        <taxon>Bacteria</taxon>
        <taxon>Bacillati</taxon>
        <taxon>Actinomycetota</taxon>
        <taxon>Actinomycetes</taxon>
        <taxon>Kitasatosporales</taxon>
        <taxon>Streptomycetaceae</taxon>
        <taxon>Kitasatospora</taxon>
    </lineage>
</organism>
<dbReference type="RefSeq" id="WP_030551202.1">
    <property type="nucleotide sequence ID" value="NZ_BMUB01000002.1"/>
</dbReference>
<dbReference type="KEGG" id="kau:B6264_19590"/>
<dbReference type="GeneID" id="97484295"/>
<reference evidence="2 3" key="2">
    <citation type="submission" date="2014-07" db="EMBL/GenBank/DDBJ databases">
        <authorList>
            <person name="Zhang J.E."/>
            <person name="Yang H."/>
            <person name="Guo J."/>
            <person name="Deng Z."/>
            <person name="Luo H."/>
            <person name="Luo M."/>
            <person name="Zhao B."/>
        </authorList>
    </citation>
    <scope>NUCLEOTIDE SEQUENCE [LARGE SCALE GENOMIC DNA]</scope>
    <source>
        <strain evidence="2">ATCC 10762</strain>
        <strain evidence="3">ATCC 10762 / DSM 40127 / CCM 3239 / JCM 4008 / LMG 5968 / NBRC 12843 / NCIMB 8234 / A-377</strain>
    </source>
</reference>
<reference evidence="3" key="4">
    <citation type="submission" date="2016-08" db="EMBL/GenBank/DDBJ databases">
        <title>Sequencing, assembly and comparative genomics of S. aureofaciens ATCC 10762.</title>
        <authorList>
            <person name="Gradnigo J.S."/>
            <person name="Johnson N."/>
            <person name="Somerville G.A."/>
        </authorList>
    </citation>
    <scope>NUCLEOTIDE SEQUENCE [LARGE SCALE GENOMIC DNA]</scope>
    <source>
        <strain evidence="3">ATCC 10762 / DSM 40127 / CCM 3239 / JCM 4008 / LMG 5968 / NBRC 12843 / NCIMB 8234 / A-377</strain>
    </source>
</reference>
<evidence type="ECO:0000313" key="3">
    <source>
        <dbReference type="Proteomes" id="UP000037395"/>
    </source>
</evidence>
<dbReference type="EMBL" id="BMUB01000002">
    <property type="protein sequence ID" value="GGU62241.1"/>
    <property type="molecule type" value="Genomic_DNA"/>
</dbReference>
<keyword evidence="3" id="KW-1185">Reference proteome</keyword>
<sequence length="262" mass="30012">MTALSVREQAVHLLRRGISNAEVARRLRVPQGTVSWWKHQDLAKRNKLPGRKRSACMHCYGDELNRPAYSYLLGLYLGDGHILLPNEYRRTQSLQITCDDKWPGIMDSVEQAMREVLPNNKPCRVRRTGCHDVKAYSNHLTCHFPQHGPGKKHERSIALEPWQQEIVDTHPWQFLRGLIHSDGCRITNWATKTVDGVVRRYEYPRYFFTNTSTDIIGLFTATLDAVGVQWKASIPRLTGQVNISIARKDSVALMDAHIGPKY</sequence>
<dbReference type="Proteomes" id="UP000610124">
    <property type="component" value="Unassembled WGS sequence"/>
</dbReference>
<accession>A0A1E7N4K1</accession>
<dbReference type="AlphaFoldDB" id="A0A1E7N4K1"/>
<reference evidence="1" key="5">
    <citation type="submission" date="2020-09" db="EMBL/GenBank/DDBJ databases">
        <authorList>
            <person name="Sun Q."/>
            <person name="Ohkuma M."/>
        </authorList>
    </citation>
    <scope>NUCLEOTIDE SEQUENCE</scope>
    <source>
        <strain evidence="1">JCM 4434</strain>
    </source>
</reference>
<evidence type="ECO:0008006" key="4">
    <source>
        <dbReference type="Google" id="ProtNLM"/>
    </source>
</evidence>
<dbReference type="OrthoDB" id="3366805at2"/>
<dbReference type="Gene3D" id="3.10.28.10">
    <property type="entry name" value="Homing endonucleases"/>
    <property type="match status" value="1"/>
</dbReference>
<comment type="caution">
    <text evidence="2">The sequence shown here is derived from an EMBL/GenBank/DDBJ whole genome shotgun (WGS) entry which is preliminary data.</text>
</comment>
<reference evidence="2" key="3">
    <citation type="submission" date="2016-08" db="EMBL/GenBank/DDBJ databases">
        <title>Sequencing, Assembly and Comparative Genomics of S. aureofaciens ATCC 10762.</title>
        <authorList>
            <person name="Gradnigo J.S."/>
            <person name="Johnson N."/>
            <person name="Somerville G.A."/>
        </authorList>
    </citation>
    <scope>NUCLEOTIDE SEQUENCE [LARGE SCALE GENOMIC DNA]</scope>
    <source>
        <strain evidence="2">ATCC 10762</strain>
    </source>
</reference>
<dbReference type="Proteomes" id="UP000037395">
    <property type="component" value="Unassembled WGS sequence"/>
</dbReference>
<evidence type="ECO:0000313" key="2">
    <source>
        <dbReference type="EMBL" id="OEV35621.1"/>
    </source>
</evidence>
<dbReference type="InterPro" id="IPR027434">
    <property type="entry name" value="Homing_endonucl"/>
</dbReference>